<dbReference type="Proteomes" id="UP000034410">
    <property type="component" value="Chromosome"/>
</dbReference>
<organism evidence="17 18">
    <name type="scientific">Sedimenticola thiotaurini</name>
    <dbReference type="NCBI Taxonomy" id="1543721"/>
    <lineage>
        <taxon>Bacteria</taxon>
        <taxon>Pseudomonadati</taxon>
        <taxon>Pseudomonadota</taxon>
        <taxon>Gammaproteobacteria</taxon>
        <taxon>Chromatiales</taxon>
        <taxon>Sedimenticolaceae</taxon>
        <taxon>Sedimenticola</taxon>
    </lineage>
</organism>
<evidence type="ECO:0000256" key="2">
    <source>
        <dbReference type="ARBA" id="ARBA00001946"/>
    </source>
</evidence>
<name>A0A0F7JZM9_9GAMM</name>
<dbReference type="InterPro" id="IPR023214">
    <property type="entry name" value="HAD_sf"/>
</dbReference>
<evidence type="ECO:0000313" key="18">
    <source>
        <dbReference type="Proteomes" id="UP000034410"/>
    </source>
</evidence>
<sequence>MPTNKLIILGRDGVINERSDDLIASPGEWIPIPGSLEAIAQLNQADYRVVVITNQDGLAQGRFTIDTLNAIHNKMSQALAAEGGRVDGLFFCPHGADSDCDCRKPSPGLLNQVAERFHVCLEQVRCVGDSLEDLQAAMAADAQPILVRTGRGEQTETDPRLDPTIPVYNSLSDLVATLVQQEE</sequence>
<feature type="site" description="Stabilizes the phosphoryl group" evidence="15">
    <location>
        <position position="53"/>
    </location>
</feature>
<dbReference type="InterPro" id="IPR036412">
    <property type="entry name" value="HAD-like_sf"/>
</dbReference>
<protein>
    <recommendedName>
        <fullName evidence="14">D,D-heptose 1,7-bisphosphate phosphatase</fullName>
        <ecNumber evidence="14">3.1.3.-</ecNumber>
    </recommendedName>
</protein>
<evidence type="ECO:0000256" key="8">
    <source>
        <dbReference type="ARBA" id="ARBA00022723"/>
    </source>
</evidence>
<accession>A0A0F7JZM9</accession>
<evidence type="ECO:0000256" key="11">
    <source>
        <dbReference type="ARBA" id="ARBA00022842"/>
    </source>
</evidence>
<evidence type="ECO:0000256" key="12">
    <source>
        <dbReference type="ARBA" id="ARBA00023277"/>
    </source>
</evidence>
<dbReference type="PIRSF" id="PIRSF004682">
    <property type="entry name" value="GmhB"/>
    <property type="match status" value="1"/>
</dbReference>
<feature type="binding site" evidence="16">
    <location>
        <position position="129"/>
    </location>
    <ligand>
        <name>Mg(2+)</name>
        <dbReference type="ChEBI" id="CHEBI:18420"/>
    </ligand>
</feature>
<dbReference type="EMBL" id="CP011412">
    <property type="protein sequence ID" value="AKH21102.1"/>
    <property type="molecule type" value="Genomic_DNA"/>
</dbReference>
<dbReference type="FunFam" id="3.40.50.1000:FF:000168">
    <property type="entry name" value="D,D-heptose 1,7-bisphosphate phosphatase"/>
    <property type="match status" value="1"/>
</dbReference>
<evidence type="ECO:0000256" key="10">
    <source>
        <dbReference type="ARBA" id="ARBA00022833"/>
    </source>
</evidence>
<feature type="binding site" evidence="16">
    <location>
        <position position="100"/>
    </location>
    <ligand>
        <name>Zn(2+)</name>
        <dbReference type="ChEBI" id="CHEBI:29105"/>
    </ligand>
</feature>
<dbReference type="Gene3D" id="3.40.50.1000">
    <property type="entry name" value="HAD superfamily/HAD-like"/>
    <property type="match status" value="1"/>
</dbReference>
<evidence type="ECO:0000256" key="4">
    <source>
        <dbReference type="ARBA" id="ARBA00004496"/>
    </source>
</evidence>
<evidence type="ECO:0000256" key="15">
    <source>
        <dbReference type="PIRSR" id="PIRSR004682-3"/>
    </source>
</evidence>
<keyword evidence="10 16" id="KW-0862">Zinc</keyword>
<keyword evidence="12 14" id="KW-0119">Carbohydrate metabolism</keyword>
<evidence type="ECO:0000256" key="3">
    <source>
        <dbReference type="ARBA" id="ARBA00001947"/>
    </source>
</evidence>
<evidence type="ECO:0000256" key="9">
    <source>
        <dbReference type="ARBA" id="ARBA00022801"/>
    </source>
</evidence>
<feature type="binding site" evidence="16">
    <location>
        <position position="102"/>
    </location>
    <ligand>
        <name>Zn(2+)</name>
        <dbReference type="ChEBI" id="CHEBI:29105"/>
    </ligand>
</feature>
<keyword evidence="18" id="KW-1185">Reference proteome</keyword>
<dbReference type="NCBIfam" id="TIGR01662">
    <property type="entry name" value="HAD-SF-IIIA"/>
    <property type="match status" value="1"/>
</dbReference>
<comment type="cofactor">
    <cofactor evidence="2 16">
        <name>Mg(2+)</name>
        <dbReference type="ChEBI" id="CHEBI:18420"/>
    </cofactor>
</comment>
<keyword evidence="8 16" id="KW-0479">Metal-binding</keyword>
<comment type="similarity">
    <text evidence="13 14">Belongs to the gmhB family.</text>
</comment>
<comment type="catalytic activity">
    <reaction evidence="1">
        <text>D-glycero-beta-D-manno-heptose 1,7-bisphosphate + H2O = D-glycero-beta-D-manno-heptose 1-phosphate + phosphate</text>
        <dbReference type="Rhea" id="RHEA:28518"/>
        <dbReference type="ChEBI" id="CHEBI:15377"/>
        <dbReference type="ChEBI" id="CHEBI:43474"/>
        <dbReference type="ChEBI" id="CHEBI:60208"/>
        <dbReference type="ChEBI" id="CHEBI:61593"/>
        <dbReference type="EC" id="3.1.3.82"/>
    </reaction>
</comment>
<evidence type="ECO:0000256" key="5">
    <source>
        <dbReference type="ARBA" id="ARBA00004708"/>
    </source>
</evidence>
<dbReference type="CDD" id="cd07503">
    <property type="entry name" value="HAD_HisB-N"/>
    <property type="match status" value="1"/>
</dbReference>
<dbReference type="PATRIC" id="fig|1543721.4.peg.2663"/>
<keyword evidence="7 14" id="KW-0963">Cytoplasm</keyword>
<evidence type="ECO:0000256" key="13">
    <source>
        <dbReference type="ARBA" id="ARBA00061616"/>
    </source>
</evidence>
<dbReference type="KEGG" id="seds:AAY24_12885"/>
<feature type="site" description="Stabilizes the phosphoryl group" evidence="15">
    <location>
        <position position="104"/>
    </location>
</feature>
<dbReference type="SUPFAM" id="SSF56784">
    <property type="entry name" value="HAD-like"/>
    <property type="match status" value="1"/>
</dbReference>
<proteinExistence type="inferred from homology"/>
<dbReference type="GO" id="GO:0034200">
    <property type="term" value="F:D-glycero-beta-D-manno-heptose 1,7-bisphosphate 7-phosphatase activity"/>
    <property type="evidence" value="ECO:0007669"/>
    <property type="project" value="UniProtKB-EC"/>
</dbReference>
<dbReference type="NCBIfam" id="NF006506">
    <property type="entry name" value="PRK08942.1"/>
    <property type="match status" value="1"/>
</dbReference>
<feature type="site" description="Contributes to substrate recognition" evidence="15">
    <location>
        <position position="103"/>
    </location>
</feature>
<dbReference type="PANTHER" id="PTHR42891:SF1">
    <property type="entry name" value="D-GLYCERO-BETA-D-MANNO-HEPTOSE-1,7-BISPHOSPHATE 7-PHOSPHATASE"/>
    <property type="match status" value="1"/>
</dbReference>
<comment type="cofactor">
    <cofactor evidence="3 16">
        <name>Zn(2+)</name>
        <dbReference type="ChEBI" id="CHEBI:29105"/>
    </cofactor>
</comment>
<dbReference type="GO" id="GO:0005737">
    <property type="term" value="C:cytoplasm"/>
    <property type="evidence" value="ECO:0007669"/>
    <property type="project" value="UniProtKB-SubCell"/>
</dbReference>
<dbReference type="NCBIfam" id="TIGR01656">
    <property type="entry name" value="Histidinol-ppas"/>
    <property type="match status" value="1"/>
</dbReference>
<dbReference type="InterPro" id="IPR004446">
    <property type="entry name" value="Heptose_bisP_phosphatase"/>
</dbReference>
<dbReference type="InterPro" id="IPR006549">
    <property type="entry name" value="HAD-SF_hydro_IIIA"/>
</dbReference>
<dbReference type="OrthoDB" id="9781367at2"/>
<dbReference type="InterPro" id="IPR006543">
    <property type="entry name" value="Histidinol-phos"/>
</dbReference>
<evidence type="ECO:0000256" key="6">
    <source>
        <dbReference type="ARBA" id="ARBA00011245"/>
    </source>
</evidence>
<evidence type="ECO:0000256" key="1">
    <source>
        <dbReference type="ARBA" id="ARBA00001226"/>
    </source>
</evidence>
<dbReference type="GO" id="GO:0046872">
    <property type="term" value="F:metal ion binding"/>
    <property type="evidence" value="ECO:0007669"/>
    <property type="project" value="UniProtKB-KW"/>
</dbReference>
<feature type="binding site" evidence="16">
    <location>
        <position position="94"/>
    </location>
    <ligand>
        <name>Zn(2+)</name>
        <dbReference type="ChEBI" id="CHEBI:29105"/>
    </ligand>
</feature>
<gene>
    <name evidence="17" type="ORF">AAY24_12885</name>
</gene>
<dbReference type="EC" id="3.1.3.-" evidence="14"/>
<keyword evidence="9 14" id="KW-0378">Hydrolase</keyword>
<comment type="pathway">
    <text evidence="5">Nucleotide-sugar biosynthesis; ADP-L-glycero-beta-D-manno-heptose biosynthesis; ADP-L-glycero-beta-D-manno-heptose from D-glycero-beta-D-manno-heptose 7-phosphate: step 2/4.</text>
</comment>
<feature type="binding site" evidence="16">
    <location>
        <position position="92"/>
    </location>
    <ligand>
        <name>Zn(2+)</name>
        <dbReference type="ChEBI" id="CHEBI:29105"/>
    </ligand>
</feature>
<dbReference type="GO" id="GO:0005975">
    <property type="term" value="P:carbohydrate metabolic process"/>
    <property type="evidence" value="ECO:0007669"/>
    <property type="project" value="InterPro"/>
</dbReference>
<feature type="binding site" evidence="16">
    <location>
        <position position="12"/>
    </location>
    <ligand>
        <name>Mg(2+)</name>
        <dbReference type="ChEBI" id="CHEBI:18420"/>
    </ligand>
</feature>
<comment type="subunit">
    <text evidence="6">Monomer.</text>
</comment>
<reference evidence="17 18" key="1">
    <citation type="journal article" date="2015" name="Genome Announc.">
        <title>Complete Genome Sequence of Sedimenticola thiotaurini Strain SIP-G1, a Polyphosphate- and Polyhydroxyalkanoate-Accumulating Sulfur-Oxidizing Gammaproteobacterium Isolated from Salt Marsh Sediments.</title>
        <authorList>
            <person name="Flood B.E."/>
            <person name="Jones D.S."/>
            <person name="Bailey J.V."/>
        </authorList>
    </citation>
    <scope>NUCLEOTIDE SEQUENCE [LARGE SCALE GENOMIC DNA]</scope>
    <source>
        <strain evidence="17 18">SIP-G1</strain>
    </source>
</reference>
<evidence type="ECO:0000256" key="14">
    <source>
        <dbReference type="PIRNR" id="PIRNR004682"/>
    </source>
</evidence>
<dbReference type="PANTHER" id="PTHR42891">
    <property type="entry name" value="D-GLYCERO-BETA-D-MANNO-HEPTOSE-1,7-BISPHOSPHATE 7-PHOSPHATASE"/>
    <property type="match status" value="1"/>
</dbReference>
<evidence type="ECO:0000256" key="16">
    <source>
        <dbReference type="PIRSR" id="PIRSR004682-4"/>
    </source>
</evidence>
<evidence type="ECO:0000256" key="7">
    <source>
        <dbReference type="ARBA" id="ARBA00022490"/>
    </source>
</evidence>
<dbReference type="AlphaFoldDB" id="A0A0F7JZM9"/>
<keyword evidence="11 16" id="KW-0460">Magnesium</keyword>
<comment type="subcellular location">
    <subcellularLocation>
        <location evidence="4 14">Cytoplasm</location>
    </subcellularLocation>
</comment>
<dbReference type="Pfam" id="PF13242">
    <property type="entry name" value="Hydrolase_like"/>
    <property type="match status" value="1"/>
</dbReference>
<evidence type="ECO:0000313" key="17">
    <source>
        <dbReference type="EMBL" id="AKH21102.1"/>
    </source>
</evidence>
<dbReference type="RefSeq" id="WP_046860031.1">
    <property type="nucleotide sequence ID" value="NZ_CP011412.1"/>
</dbReference>